<dbReference type="AlphaFoldDB" id="A0A9Q0M106"/>
<protein>
    <recommendedName>
        <fullName evidence="4">U1-C C2H2-type zinc finger domain-containing protein</fullName>
    </recommendedName>
</protein>
<keyword evidence="3" id="KW-0862">Zinc</keyword>
<keyword evidence="2" id="KW-0863">Zinc-finger</keyword>
<dbReference type="SUPFAM" id="SSF57667">
    <property type="entry name" value="beta-beta-alpha zinc fingers"/>
    <property type="match status" value="1"/>
</dbReference>
<dbReference type="OMA" id="ERCANSH"/>
<keyword evidence="1" id="KW-0479">Metal-binding</keyword>
<evidence type="ECO:0000256" key="1">
    <source>
        <dbReference type="ARBA" id="ARBA00022723"/>
    </source>
</evidence>
<dbReference type="OrthoDB" id="6473869at2759"/>
<dbReference type="Proteomes" id="UP001142055">
    <property type="component" value="Chromosome 3"/>
</dbReference>
<keyword evidence="6" id="KW-1185">Reference proteome</keyword>
<proteinExistence type="predicted"/>
<evidence type="ECO:0000313" key="5">
    <source>
        <dbReference type="EMBL" id="KAJ6217290.1"/>
    </source>
</evidence>
<dbReference type="GO" id="GO:0008270">
    <property type="term" value="F:zinc ion binding"/>
    <property type="evidence" value="ECO:0007669"/>
    <property type="project" value="UniProtKB-KW"/>
</dbReference>
<name>A0A9Q0M106_BLOTA</name>
<comment type="caution">
    <text evidence="5">The sequence shown here is derived from an EMBL/GenBank/DDBJ whole genome shotgun (WGS) entry which is preliminary data.</text>
</comment>
<dbReference type="InterPro" id="IPR013085">
    <property type="entry name" value="U1-CZ_Znf_C2H2"/>
</dbReference>
<dbReference type="EMBL" id="JAPWDV010000003">
    <property type="protein sequence ID" value="KAJ6217290.1"/>
    <property type="molecule type" value="Genomic_DNA"/>
</dbReference>
<evidence type="ECO:0000256" key="3">
    <source>
        <dbReference type="ARBA" id="ARBA00022833"/>
    </source>
</evidence>
<evidence type="ECO:0000256" key="2">
    <source>
        <dbReference type="ARBA" id="ARBA00022771"/>
    </source>
</evidence>
<accession>A0A9Q0M106</accession>
<evidence type="ECO:0000313" key="6">
    <source>
        <dbReference type="Proteomes" id="UP001142055"/>
    </source>
</evidence>
<dbReference type="InterPro" id="IPR036236">
    <property type="entry name" value="Znf_C2H2_sf"/>
</dbReference>
<organism evidence="5 6">
    <name type="scientific">Blomia tropicalis</name>
    <name type="common">Mite</name>
    <dbReference type="NCBI Taxonomy" id="40697"/>
    <lineage>
        <taxon>Eukaryota</taxon>
        <taxon>Metazoa</taxon>
        <taxon>Ecdysozoa</taxon>
        <taxon>Arthropoda</taxon>
        <taxon>Chelicerata</taxon>
        <taxon>Arachnida</taxon>
        <taxon>Acari</taxon>
        <taxon>Acariformes</taxon>
        <taxon>Sarcoptiformes</taxon>
        <taxon>Astigmata</taxon>
        <taxon>Glycyphagoidea</taxon>
        <taxon>Echimyopodidae</taxon>
        <taxon>Blomia</taxon>
    </lineage>
</organism>
<sequence length="174" mass="21344">MGRKYYCEYCEREFRDTLEDRRKHRQSASHLLARNEFYTHLLRKYYLKYGERLFPHFTYDELSLFLEIIKKPNSCKYHHFQQSNSTETSICKHGERCANSHRLNYEQISHWRSVFLNRVTILSSQKLLSSNDERPVLSKRKIKKDIMLNLWLERTHHMDDRSKKLMQQLIMRNL</sequence>
<evidence type="ECO:0000259" key="4">
    <source>
        <dbReference type="Pfam" id="PF06220"/>
    </source>
</evidence>
<reference evidence="5" key="1">
    <citation type="submission" date="2022-12" db="EMBL/GenBank/DDBJ databases">
        <title>Genome assemblies of Blomia tropicalis.</title>
        <authorList>
            <person name="Cui Y."/>
        </authorList>
    </citation>
    <scope>NUCLEOTIDE SEQUENCE</scope>
    <source>
        <tissue evidence="5">Adult mites</tissue>
    </source>
</reference>
<gene>
    <name evidence="5" type="ORF">RDWZM_008447</name>
</gene>
<feature type="domain" description="U1-C C2H2-type zinc finger" evidence="4">
    <location>
        <begin position="3"/>
        <end position="38"/>
    </location>
</feature>
<dbReference type="Pfam" id="PF06220">
    <property type="entry name" value="zf-U1"/>
    <property type="match status" value="1"/>
</dbReference>